<dbReference type="Proteomes" id="UP000182584">
    <property type="component" value="Unassembled WGS sequence"/>
</dbReference>
<evidence type="ECO:0000313" key="5">
    <source>
        <dbReference type="Proteomes" id="UP000182584"/>
    </source>
</evidence>
<keyword evidence="2" id="KW-0813">Transport</keyword>
<dbReference type="Pfam" id="PF13416">
    <property type="entry name" value="SBP_bac_8"/>
    <property type="match status" value="1"/>
</dbReference>
<comment type="similarity">
    <text evidence="1">Belongs to the bacterial solute-binding protein 1 family.</text>
</comment>
<proteinExistence type="inferred from homology"/>
<dbReference type="AlphaFoldDB" id="A0A1H9WPE7"/>
<dbReference type="EMBL" id="FOGJ01000032">
    <property type="protein sequence ID" value="SES35778.1"/>
    <property type="molecule type" value="Genomic_DNA"/>
</dbReference>
<gene>
    <name evidence="4" type="ORF">SAMN04487884_13238</name>
</gene>
<accession>A0A1H9WPE7</accession>
<name>A0A1H9WPE7_BUTFI</name>
<dbReference type="GO" id="GO:0015768">
    <property type="term" value="P:maltose transport"/>
    <property type="evidence" value="ECO:0007669"/>
    <property type="project" value="TreeGrafter"/>
</dbReference>
<dbReference type="PROSITE" id="PS51257">
    <property type="entry name" value="PROKAR_LIPOPROTEIN"/>
    <property type="match status" value="1"/>
</dbReference>
<sequence>MKYQKVTATVLTTVMALGTCACGKSQETQTGTGEGGETITLRILENDTAKSEGYLDELLNAFNEAYKDKGIQAVDANMEEYSNLAENGPYGYGPDVLYQANDKLMAYAEDKHLMAINKEDFECADQIPQEAWDAFAVTVDGQKYTCGVPVNVQEPMLFYRKDLLPEDWESTWDSDGSGTPDFFENWSSLYSYSKELYESSNGEKFGLVAPCNDLYMMAEFIFSYGGYVFGQNEDGSFNSEDIGFAAGDTANGIAAMRQFAGIMSEECLDDSIKQSRYSKVADGSYFCSISTPDTYVLFHDRLQEVYTGEGLSEEEADKKATENLGMVELPGKMPSDGDLESGTADTDTIVMGGVNGYGISAYTEHRDACIEFVNFATSYEMITKRAQILGIAPTRGDVADEIGGVTGMIFESLNEGHIYLMPSVKAVDQIWDPMQTLLSDVAKDAFRQSKGETVKYEDTSAIQDALDKADQSIYDAIYTLAN</sequence>
<dbReference type="PANTHER" id="PTHR30061">
    <property type="entry name" value="MALTOSE-BINDING PERIPLASMIC PROTEIN"/>
    <property type="match status" value="1"/>
</dbReference>
<dbReference type="GO" id="GO:1901982">
    <property type="term" value="F:maltose binding"/>
    <property type="evidence" value="ECO:0007669"/>
    <property type="project" value="TreeGrafter"/>
</dbReference>
<dbReference type="GO" id="GO:0042956">
    <property type="term" value="P:maltodextrin transmembrane transport"/>
    <property type="evidence" value="ECO:0007669"/>
    <property type="project" value="TreeGrafter"/>
</dbReference>
<organism evidence="4 5">
    <name type="scientific">Butyrivibrio fibrisolvens</name>
    <dbReference type="NCBI Taxonomy" id="831"/>
    <lineage>
        <taxon>Bacteria</taxon>
        <taxon>Bacillati</taxon>
        <taxon>Bacillota</taxon>
        <taxon>Clostridia</taxon>
        <taxon>Lachnospirales</taxon>
        <taxon>Lachnospiraceae</taxon>
        <taxon>Butyrivibrio</taxon>
    </lineage>
</organism>
<protein>
    <submittedName>
        <fullName evidence="4">Arabinogalactan oligomer / maltooligosaccharide transport system substrate-binding protein</fullName>
    </submittedName>
</protein>
<reference evidence="4 5" key="1">
    <citation type="submission" date="2016-10" db="EMBL/GenBank/DDBJ databases">
        <authorList>
            <person name="de Groot N.N."/>
        </authorList>
    </citation>
    <scope>NUCLEOTIDE SEQUENCE [LARGE SCALE GENOMIC DNA]</scope>
    <source>
        <strain evidence="4 5">AR40</strain>
    </source>
</reference>
<dbReference type="RefSeq" id="WP_074758477.1">
    <property type="nucleotide sequence ID" value="NZ_FOGJ01000032.1"/>
</dbReference>
<evidence type="ECO:0000256" key="2">
    <source>
        <dbReference type="ARBA" id="ARBA00022448"/>
    </source>
</evidence>
<dbReference type="Gene3D" id="3.40.190.10">
    <property type="entry name" value="Periplasmic binding protein-like II"/>
    <property type="match status" value="2"/>
</dbReference>
<dbReference type="GO" id="GO:0055052">
    <property type="term" value="C:ATP-binding cassette (ABC) transporter complex, substrate-binding subunit-containing"/>
    <property type="evidence" value="ECO:0007669"/>
    <property type="project" value="TreeGrafter"/>
</dbReference>
<dbReference type="SUPFAM" id="SSF53850">
    <property type="entry name" value="Periplasmic binding protein-like II"/>
    <property type="match status" value="1"/>
</dbReference>
<dbReference type="OrthoDB" id="9766758at2"/>
<dbReference type="InterPro" id="IPR006059">
    <property type="entry name" value="SBP"/>
</dbReference>
<keyword evidence="3" id="KW-0732">Signal</keyword>
<dbReference type="PANTHER" id="PTHR30061:SF50">
    <property type="entry name" value="MALTOSE_MALTODEXTRIN-BINDING PERIPLASMIC PROTEIN"/>
    <property type="match status" value="1"/>
</dbReference>
<dbReference type="eggNOG" id="COG2182">
    <property type="taxonomic scope" value="Bacteria"/>
</dbReference>
<evidence type="ECO:0000313" key="4">
    <source>
        <dbReference type="EMBL" id="SES35778.1"/>
    </source>
</evidence>
<evidence type="ECO:0000256" key="3">
    <source>
        <dbReference type="ARBA" id="ARBA00022729"/>
    </source>
</evidence>
<evidence type="ECO:0000256" key="1">
    <source>
        <dbReference type="ARBA" id="ARBA00008520"/>
    </source>
</evidence>